<evidence type="ECO:0000313" key="2">
    <source>
        <dbReference type="EMBL" id="CAA9320270.1"/>
    </source>
</evidence>
<feature type="region of interest" description="Disordered" evidence="1">
    <location>
        <begin position="1"/>
        <end position="126"/>
    </location>
</feature>
<feature type="compositionally biased region" description="Basic and acidic residues" evidence="1">
    <location>
        <begin position="64"/>
        <end position="80"/>
    </location>
</feature>
<sequence length="126" mass="14039">EPDLGPVVPRRRVHRRLVRPRAGRSGRRRRPGPGARCAGGAGGRRARRRRRPGRRLRSGPTGRARTDVDSRPHGLRDPPRGRLARPGRPGPAGDPARRRGRGPDRVGARRGPQLVAMERRVHQRTV</sequence>
<feature type="compositionally biased region" description="Low complexity" evidence="1">
    <location>
        <begin position="84"/>
        <end position="94"/>
    </location>
</feature>
<feature type="non-terminal residue" evidence="2">
    <location>
        <position position="126"/>
    </location>
</feature>
<proteinExistence type="predicted"/>
<feature type="compositionally biased region" description="Basic residues" evidence="1">
    <location>
        <begin position="9"/>
        <end position="31"/>
    </location>
</feature>
<evidence type="ECO:0000256" key="1">
    <source>
        <dbReference type="SAM" id="MobiDB-lite"/>
    </source>
</evidence>
<organism evidence="2">
    <name type="scientific">uncultured Frankineae bacterium</name>
    <dbReference type="NCBI Taxonomy" id="437475"/>
    <lineage>
        <taxon>Bacteria</taxon>
        <taxon>Bacillati</taxon>
        <taxon>Actinomycetota</taxon>
        <taxon>Actinomycetes</taxon>
        <taxon>Frankiales</taxon>
        <taxon>environmental samples</taxon>
    </lineage>
</organism>
<reference evidence="2" key="1">
    <citation type="submission" date="2020-02" db="EMBL/GenBank/DDBJ databases">
        <authorList>
            <person name="Meier V. D."/>
        </authorList>
    </citation>
    <scope>NUCLEOTIDE SEQUENCE</scope>
    <source>
        <strain evidence="2">AVDCRST_MAG07</strain>
    </source>
</reference>
<gene>
    <name evidence="2" type="ORF">AVDCRST_MAG07-1152</name>
</gene>
<name>A0A6J4L3C9_9ACTN</name>
<feature type="compositionally biased region" description="Basic and acidic residues" evidence="1">
    <location>
        <begin position="95"/>
        <end position="107"/>
    </location>
</feature>
<feature type="non-terminal residue" evidence="2">
    <location>
        <position position="1"/>
    </location>
</feature>
<accession>A0A6J4L3C9</accession>
<feature type="compositionally biased region" description="Basic residues" evidence="1">
    <location>
        <begin position="44"/>
        <end position="57"/>
    </location>
</feature>
<protein>
    <submittedName>
        <fullName evidence="2">Uncharacterized protein</fullName>
    </submittedName>
</protein>
<dbReference type="AlphaFoldDB" id="A0A6J4L3C9"/>
<dbReference type="EMBL" id="CADCUB010000056">
    <property type="protein sequence ID" value="CAA9320270.1"/>
    <property type="molecule type" value="Genomic_DNA"/>
</dbReference>